<feature type="signal peptide" evidence="1">
    <location>
        <begin position="1"/>
        <end position="20"/>
    </location>
</feature>
<gene>
    <name evidence="3" type="ORF">LPB138_10480</name>
</gene>
<reference evidence="3 4" key="1">
    <citation type="submission" date="2016-10" db="EMBL/GenBank/DDBJ databases">
        <title>Lutibacter sp. LPB0138, isolated from marine gastropod.</title>
        <authorList>
            <person name="Kim E."/>
            <person name="Yi H."/>
        </authorList>
    </citation>
    <scope>NUCLEOTIDE SEQUENCE [LARGE SCALE GENOMIC DNA]</scope>
    <source>
        <strain evidence="3 4">LPB0138</strain>
    </source>
</reference>
<organism evidence="3 4">
    <name type="scientific">Urechidicola croceus</name>
    <dbReference type="NCBI Taxonomy" id="1850246"/>
    <lineage>
        <taxon>Bacteria</taxon>
        <taxon>Pseudomonadati</taxon>
        <taxon>Bacteroidota</taxon>
        <taxon>Flavobacteriia</taxon>
        <taxon>Flavobacteriales</taxon>
        <taxon>Flavobacteriaceae</taxon>
        <taxon>Urechidicola</taxon>
    </lineage>
</organism>
<dbReference type="EMBL" id="CP017478">
    <property type="protein sequence ID" value="AOW21079.1"/>
    <property type="molecule type" value="Genomic_DNA"/>
</dbReference>
<proteinExistence type="predicted"/>
<evidence type="ECO:0000313" key="4">
    <source>
        <dbReference type="Proteomes" id="UP000176050"/>
    </source>
</evidence>
<dbReference type="Pfam" id="PF19780">
    <property type="entry name" value="DUF6265"/>
    <property type="match status" value="1"/>
</dbReference>
<evidence type="ECO:0000259" key="2">
    <source>
        <dbReference type="Pfam" id="PF19780"/>
    </source>
</evidence>
<dbReference type="Proteomes" id="UP000176050">
    <property type="component" value="Chromosome"/>
</dbReference>
<name>A0A1D8P962_9FLAO</name>
<dbReference type="KEGG" id="lul:LPB138_10480"/>
<dbReference type="STRING" id="1850246.LPB138_10480"/>
<evidence type="ECO:0000256" key="1">
    <source>
        <dbReference type="SAM" id="SignalP"/>
    </source>
</evidence>
<dbReference type="AlphaFoldDB" id="A0A1D8P962"/>
<dbReference type="RefSeq" id="WP_070237243.1">
    <property type="nucleotide sequence ID" value="NZ_CP017478.1"/>
</dbReference>
<accession>A0A1D8P962</accession>
<dbReference type="InterPro" id="IPR046232">
    <property type="entry name" value="DUF6265"/>
</dbReference>
<evidence type="ECO:0000313" key="3">
    <source>
        <dbReference type="EMBL" id="AOW21079.1"/>
    </source>
</evidence>
<keyword evidence="1" id="KW-0732">Signal</keyword>
<keyword evidence="4" id="KW-1185">Reference proteome</keyword>
<sequence>MKTIKLIVVLIVLTLFNACRKSTNLQQVEFLIGKWKMENKESYESWEKKEDKYSGQSYKFKNGEKVISENIELKIVENQIIYTPTVFDQNNGKGIPFKLNSSDQDLFSFENLEHDFPKKIQYRILSDDELYVSVLGENDKGFSFKLIRQVD</sequence>
<feature type="domain" description="DUF6265" evidence="2">
    <location>
        <begin position="30"/>
        <end position="134"/>
    </location>
</feature>
<feature type="chain" id="PRO_5009111004" description="DUF6265 domain-containing protein" evidence="1">
    <location>
        <begin position="21"/>
        <end position="151"/>
    </location>
</feature>
<protein>
    <recommendedName>
        <fullName evidence="2">DUF6265 domain-containing protein</fullName>
    </recommendedName>
</protein>
<dbReference type="OrthoDB" id="5382295at2"/>